<evidence type="ECO:0000313" key="1">
    <source>
        <dbReference type="EMBL" id="ARP85012.1"/>
    </source>
</evidence>
<keyword evidence="2" id="KW-1185">Reference proteome</keyword>
<evidence type="ECO:0000313" key="2">
    <source>
        <dbReference type="Proteomes" id="UP000194139"/>
    </source>
</evidence>
<dbReference type="Proteomes" id="UP000194139">
    <property type="component" value="Chromosome"/>
</dbReference>
<dbReference type="EMBL" id="CP021109">
    <property type="protein sequence ID" value="ARP85012.1"/>
    <property type="molecule type" value="Genomic_DNA"/>
</dbReference>
<proteinExistence type="predicted"/>
<organism evidence="1 2">
    <name type="scientific">Bordetella genomosp. 9</name>
    <dbReference type="NCBI Taxonomy" id="1416803"/>
    <lineage>
        <taxon>Bacteria</taxon>
        <taxon>Pseudomonadati</taxon>
        <taxon>Pseudomonadota</taxon>
        <taxon>Betaproteobacteria</taxon>
        <taxon>Burkholderiales</taxon>
        <taxon>Alcaligenaceae</taxon>
        <taxon>Bordetella</taxon>
    </lineage>
</organism>
<sequence length="943" mass="101672">MLAAALASMVQSYWAVPDQTRPRAASDARRNNHKLRQQIASLLDQLLAGRDKELPTAIHGLHLLLGEVATRRYAGSDEQKIRPFVAAYGGSGTREDLLLMHERLSVLEGAESLFATMNETNRQDVQGVMAALKRSLMQELARRGASEPLRQLTGHLAARDPDVRGIMKAWFWLDEAVRAAEREGLQAVPYLHAGLESLPAQATRTLAVVLAPSVPPHVRPMREVLEAAVYWATVDAAQTEPMNAVSVDLVSQSVRSRIIAELDDQVAEAARKLENGLRHDSRTAEIANGACHDMAQALRSLGWFYAFGEFDQDAEITEEGFARNEDAAIHSETECQFIRALTLLDRRTAAACIARLDTERLIAMHAGRSGWNDFQRFFLGPALDRASESRYIGLMGAAESARLDVIAVVDQDRRIAVAHALTALSDALASAERFAAHASIMSRQDDDPRIDDAIRRAAGSLRMAGDTGHALGVGSLRALSDAEFSDLRQCGDGLSFRSLALDADAVAAELVRRSDSFDSALLEQAARFAAWLRSPALAPRVFTAMMALLSETARARREGVASLSGSSVAAAAHADDTPQVLSQVLDAALYRDGASPPAHWTEVRRHVDGLLSLLWKIRGAAGPARRRVMGADNAWAGPLARVDITLSLLDTVGRHAGIGGSRCVPAAPPDASADPYWNDQRLLDVAACFGIGFDAAGRHAQPLFGAVHRARLLAALAMKMADPCDLEFEPVVLRAGEKAQECAVDRHFHRKVYQSGEFSVSFDGRAGSGARLPYPAGTQPDTLPQDSAQVDDVIASLARGGRENVRQLTRMMSVVARGVQDFIASARDIPSDRWGRLAFPESLRHIHFGISEQPHGGHRLSVSALLDTTQADTTARLTFVLQTDVSNRRVTGLIVAPDMCLLPDVPLMAGNRPPASVTTGGHAVKSGSIEASDDAVVLMTAGG</sequence>
<accession>A0A1W6YV81</accession>
<reference evidence="1 2" key="1">
    <citation type="submission" date="2017-05" db="EMBL/GenBank/DDBJ databases">
        <title>Complete and WGS of Bordetella genogroups.</title>
        <authorList>
            <person name="Spilker T."/>
            <person name="LiPuma J."/>
        </authorList>
    </citation>
    <scope>NUCLEOTIDE SEQUENCE [LARGE SCALE GENOMIC DNA]</scope>
    <source>
        <strain evidence="1 2">AU17164</strain>
    </source>
</reference>
<dbReference type="AlphaFoldDB" id="A0A1W6YV81"/>
<protein>
    <submittedName>
        <fullName evidence="1">Uncharacterized protein</fullName>
    </submittedName>
</protein>
<name>A0A1W6YV81_9BORD</name>
<gene>
    <name evidence="1" type="ORF">CAL13_01325</name>
</gene>